<dbReference type="Gene3D" id="2.20.25.240">
    <property type="match status" value="1"/>
</dbReference>
<protein>
    <recommendedName>
        <fullName evidence="4">FLYWCH-type domain-containing protein</fullName>
    </recommendedName>
</protein>
<evidence type="ECO:0000313" key="6">
    <source>
        <dbReference type="EMBL" id="CAF3864754.1"/>
    </source>
</evidence>
<organism evidence="5 7">
    <name type="scientific">Didymodactylos carnosus</name>
    <dbReference type="NCBI Taxonomy" id="1234261"/>
    <lineage>
        <taxon>Eukaryota</taxon>
        <taxon>Metazoa</taxon>
        <taxon>Spiralia</taxon>
        <taxon>Gnathifera</taxon>
        <taxon>Rotifera</taxon>
        <taxon>Eurotatoria</taxon>
        <taxon>Bdelloidea</taxon>
        <taxon>Philodinida</taxon>
        <taxon>Philodinidae</taxon>
        <taxon>Didymodactylos</taxon>
    </lineage>
</organism>
<dbReference type="EMBL" id="CAJOBC010005467">
    <property type="protein sequence ID" value="CAF3864754.1"/>
    <property type="molecule type" value="Genomic_DNA"/>
</dbReference>
<sequence>MSANFVESTHGKRQLNHLGYRYCFKRKNQSSEYWVCVQCKATATTYLDLSVVVRDDHTHLPDDTCAKILEIRKSLQHKSTAEAGLIDRIVEEAYNKANRQSSCTDLLINLPPLYK</sequence>
<evidence type="ECO:0000256" key="2">
    <source>
        <dbReference type="ARBA" id="ARBA00022771"/>
    </source>
</evidence>
<evidence type="ECO:0000313" key="5">
    <source>
        <dbReference type="EMBL" id="CAF1099660.1"/>
    </source>
</evidence>
<comment type="caution">
    <text evidence="5">The sequence shown here is derived from an EMBL/GenBank/DDBJ whole genome shotgun (WGS) entry which is preliminary data.</text>
</comment>
<dbReference type="GO" id="GO:0008270">
    <property type="term" value="F:zinc ion binding"/>
    <property type="evidence" value="ECO:0007669"/>
    <property type="project" value="UniProtKB-KW"/>
</dbReference>
<evidence type="ECO:0000256" key="1">
    <source>
        <dbReference type="ARBA" id="ARBA00022723"/>
    </source>
</evidence>
<dbReference type="OrthoDB" id="9997302at2759"/>
<keyword evidence="2" id="KW-0863">Zinc-finger</keyword>
<dbReference type="Proteomes" id="UP000663829">
    <property type="component" value="Unassembled WGS sequence"/>
</dbReference>
<feature type="domain" description="FLYWCH-type" evidence="4">
    <location>
        <begin position="5"/>
        <end position="59"/>
    </location>
</feature>
<accession>A0A814NY08</accession>
<gene>
    <name evidence="5" type="ORF">GPM918_LOCUS18682</name>
    <name evidence="6" type="ORF">SRO942_LOCUS18682</name>
</gene>
<name>A0A814NY08_9BILA</name>
<evidence type="ECO:0000313" key="7">
    <source>
        <dbReference type="Proteomes" id="UP000663829"/>
    </source>
</evidence>
<dbReference type="InterPro" id="IPR007588">
    <property type="entry name" value="Znf_FLYWCH"/>
</dbReference>
<keyword evidence="3" id="KW-0862">Zinc</keyword>
<keyword evidence="7" id="KW-1185">Reference proteome</keyword>
<evidence type="ECO:0000256" key="3">
    <source>
        <dbReference type="ARBA" id="ARBA00022833"/>
    </source>
</evidence>
<keyword evidence="1" id="KW-0479">Metal-binding</keyword>
<dbReference type="Proteomes" id="UP000681722">
    <property type="component" value="Unassembled WGS sequence"/>
</dbReference>
<reference evidence="5" key="1">
    <citation type="submission" date="2021-02" db="EMBL/GenBank/DDBJ databases">
        <authorList>
            <person name="Nowell W R."/>
        </authorList>
    </citation>
    <scope>NUCLEOTIDE SEQUENCE</scope>
</reference>
<evidence type="ECO:0000259" key="4">
    <source>
        <dbReference type="Pfam" id="PF04500"/>
    </source>
</evidence>
<proteinExistence type="predicted"/>
<dbReference type="EMBL" id="CAJNOQ010005466">
    <property type="protein sequence ID" value="CAF1099660.1"/>
    <property type="molecule type" value="Genomic_DNA"/>
</dbReference>
<dbReference type="AlphaFoldDB" id="A0A814NY08"/>
<dbReference type="Pfam" id="PF04500">
    <property type="entry name" value="FLYWCH"/>
    <property type="match status" value="1"/>
</dbReference>